<reference evidence="4" key="1">
    <citation type="submission" date="2022-05" db="EMBL/GenBank/DDBJ databases">
        <authorList>
            <person name="Pankratov T."/>
        </authorList>
    </citation>
    <scope>NUCLEOTIDE SEQUENCE</scope>
    <source>
        <strain evidence="4">BP6-180914</strain>
    </source>
</reference>
<dbReference type="Gene3D" id="3.90.45.10">
    <property type="entry name" value="Peptide deformylase"/>
    <property type="match status" value="1"/>
</dbReference>
<feature type="binding site" evidence="2">
    <location>
        <position position="136"/>
    </location>
    <ligand>
        <name>Fe cation</name>
        <dbReference type="ChEBI" id="CHEBI:24875"/>
    </ligand>
</feature>
<proteinExistence type="inferred from homology"/>
<dbReference type="AlphaFoldDB" id="A0AA41YVP6"/>
<evidence type="ECO:0000256" key="2">
    <source>
        <dbReference type="HAMAP-Rule" id="MF_00163"/>
    </source>
</evidence>
<evidence type="ECO:0000313" key="5">
    <source>
        <dbReference type="Proteomes" id="UP001165667"/>
    </source>
</evidence>
<dbReference type="GO" id="GO:0042586">
    <property type="term" value="F:peptide deformylase activity"/>
    <property type="evidence" value="ECO:0007669"/>
    <property type="project" value="UniProtKB-UniRule"/>
</dbReference>
<dbReference type="HAMAP" id="MF_00163">
    <property type="entry name" value="Pep_deformylase"/>
    <property type="match status" value="1"/>
</dbReference>
<dbReference type="PANTHER" id="PTHR10458:SF22">
    <property type="entry name" value="PEPTIDE DEFORMYLASE"/>
    <property type="match status" value="1"/>
</dbReference>
<comment type="function">
    <text evidence="2">Removes the formyl group from the N-terminal Met of newly synthesized proteins. Requires at least a dipeptide for an efficient rate of reaction. N-terminal L-methionine is a prerequisite for activity but the enzyme has broad specificity at other positions.</text>
</comment>
<dbReference type="PIRSF" id="PIRSF004749">
    <property type="entry name" value="Pep_def"/>
    <property type="match status" value="1"/>
</dbReference>
<dbReference type="GO" id="GO:0046872">
    <property type="term" value="F:metal ion binding"/>
    <property type="evidence" value="ECO:0007669"/>
    <property type="project" value="UniProtKB-KW"/>
</dbReference>
<dbReference type="PRINTS" id="PR01576">
    <property type="entry name" value="PDEFORMYLASE"/>
</dbReference>
<dbReference type="InterPro" id="IPR023635">
    <property type="entry name" value="Peptide_deformylase"/>
</dbReference>
<sequence length="199" mass="22514">MAIRPIITLPDPKLRLTSEKIGTVDDSIRALFDDMIETMYDAPGIGLAAIQLGLPHRLVVLDLARQDEPKTPLFLVNPEIVWSSEERSVYEEGCLSIPDYYEEVERPASVRIRFRDREGGDGELLADGLLATAIQHEIDHLNGVLFVDHISRLKRERVLRKFVKAAKKAAEEGRPFNPREGERPSPPERKSPQPLERTT</sequence>
<dbReference type="Pfam" id="PF01327">
    <property type="entry name" value="Pep_deformylase"/>
    <property type="match status" value="1"/>
</dbReference>
<feature type="active site" evidence="2">
    <location>
        <position position="137"/>
    </location>
</feature>
<dbReference type="EMBL" id="JAMOIM010000004">
    <property type="protein sequence ID" value="MCW6508081.1"/>
    <property type="molecule type" value="Genomic_DNA"/>
</dbReference>
<feature type="binding site" evidence="2">
    <location>
        <position position="94"/>
    </location>
    <ligand>
        <name>Fe cation</name>
        <dbReference type="ChEBI" id="CHEBI:24875"/>
    </ligand>
</feature>
<keyword evidence="2" id="KW-0408">Iron</keyword>
<keyword evidence="5" id="KW-1185">Reference proteome</keyword>
<keyword evidence="2 4" id="KW-0378">Hydrolase</keyword>
<evidence type="ECO:0000313" key="4">
    <source>
        <dbReference type="EMBL" id="MCW6508081.1"/>
    </source>
</evidence>
<dbReference type="SUPFAM" id="SSF56420">
    <property type="entry name" value="Peptide deformylase"/>
    <property type="match status" value="1"/>
</dbReference>
<feature type="compositionally biased region" description="Basic and acidic residues" evidence="3">
    <location>
        <begin position="168"/>
        <end position="191"/>
    </location>
</feature>
<keyword evidence="2" id="KW-0479">Metal-binding</keyword>
<dbReference type="PANTHER" id="PTHR10458">
    <property type="entry name" value="PEPTIDE DEFORMYLASE"/>
    <property type="match status" value="1"/>
</dbReference>
<protein>
    <recommendedName>
        <fullName evidence="2">Peptide deformylase</fullName>
        <shortName evidence="2">PDF</shortName>
        <ecNumber evidence="2">3.5.1.88</ecNumber>
    </recommendedName>
    <alternativeName>
        <fullName evidence="2">Polypeptide deformylase</fullName>
    </alternativeName>
</protein>
<evidence type="ECO:0000256" key="1">
    <source>
        <dbReference type="ARBA" id="ARBA00010759"/>
    </source>
</evidence>
<dbReference type="RefSeq" id="WP_282584430.1">
    <property type="nucleotide sequence ID" value="NZ_JAMOIM010000004.1"/>
</dbReference>
<comment type="similarity">
    <text evidence="1 2">Belongs to the polypeptide deformylase family.</text>
</comment>
<organism evidence="4 5">
    <name type="scientific">Lichenifustis flavocetrariae</name>
    <dbReference type="NCBI Taxonomy" id="2949735"/>
    <lineage>
        <taxon>Bacteria</taxon>
        <taxon>Pseudomonadati</taxon>
        <taxon>Pseudomonadota</taxon>
        <taxon>Alphaproteobacteria</taxon>
        <taxon>Hyphomicrobiales</taxon>
        <taxon>Lichenihabitantaceae</taxon>
        <taxon>Lichenifustis</taxon>
    </lineage>
</organism>
<dbReference type="NCBIfam" id="TIGR00079">
    <property type="entry name" value="pept_deformyl"/>
    <property type="match status" value="1"/>
</dbReference>
<dbReference type="InterPro" id="IPR036821">
    <property type="entry name" value="Peptide_deformylase_sf"/>
</dbReference>
<dbReference type="NCBIfam" id="NF001159">
    <property type="entry name" value="PRK00150.1-3"/>
    <property type="match status" value="1"/>
</dbReference>
<feature type="binding site" evidence="2">
    <location>
        <position position="140"/>
    </location>
    <ligand>
        <name>Fe cation</name>
        <dbReference type="ChEBI" id="CHEBI:24875"/>
    </ligand>
</feature>
<feature type="region of interest" description="Disordered" evidence="3">
    <location>
        <begin position="167"/>
        <end position="199"/>
    </location>
</feature>
<comment type="caution">
    <text evidence="4">The sequence shown here is derived from an EMBL/GenBank/DDBJ whole genome shotgun (WGS) entry which is preliminary data.</text>
</comment>
<dbReference type="GO" id="GO:0006412">
    <property type="term" value="P:translation"/>
    <property type="evidence" value="ECO:0007669"/>
    <property type="project" value="UniProtKB-UniRule"/>
</dbReference>
<accession>A0AA41YVP6</accession>
<keyword evidence="2" id="KW-0648">Protein biosynthesis</keyword>
<dbReference type="EC" id="3.5.1.88" evidence="2"/>
<dbReference type="Proteomes" id="UP001165667">
    <property type="component" value="Unassembled WGS sequence"/>
</dbReference>
<comment type="catalytic activity">
    <reaction evidence="2">
        <text>N-terminal N-formyl-L-methionyl-[peptide] + H2O = N-terminal L-methionyl-[peptide] + formate</text>
        <dbReference type="Rhea" id="RHEA:24420"/>
        <dbReference type="Rhea" id="RHEA-COMP:10639"/>
        <dbReference type="Rhea" id="RHEA-COMP:10640"/>
        <dbReference type="ChEBI" id="CHEBI:15377"/>
        <dbReference type="ChEBI" id="CHEBI:15740"/>
        <dbReference type="ChEBI" id="CHEBI:49298"/>
        <dbReference type="ChEBI" id="CHEBI:64731"/>
        <dbReference type="EC" id="3.5.1.88"/>
    </reaction>
</comment>
<dbReference type="CDD" id="cd00487">
    <property type="entry name" value="Pep_deformylase"/>
    <property type="match status" value="1"/>
</dbReference>
<name>A0AA41YVP6_9HYPH</name>
<comment type="cofactor">
    <cofactor evidence="2">
        <name>Fe(2+)</name>
        <dbReference type="ChEBI" id="CHEBI:29033"/>
    </cofactor>
    <text evidence="2">Binds 1 Fe(2+) ion.</text>
</comment>
<gene>
    <name evidence="2 4" type="primary">def</name>
    <name evidence="4" type="ORF">M8523_08605</name>
</gene>
<evidence type="ECO:0000256" key="3">
    <source>
        <dbReference type="SAM" id="MobiDB-lite"/>
    </source>
</evidence>